<evidence type="ECO:0000313" key="4">
    <source>
        <dbReference type="Proteomes" id="UP000053477"/>
    </source>
</evidence>
<feature type="region of interest" description="Disordered" evidence="2">
    <location>
        <begin position="154"/>
        <end position="184"/>
    </location>
</feature>
<evidence type="ECO:0000313" key="3">
    <source>
        <dbReference type="EMBL" id="KLO19304.1"/>
    </source>
</evidence>
<feature type="coiled-coil region" evidence="1">
    <location>
        <begin position="86"/>
        <end position="113"/>
    </location>
</feature>
<proteinExistence type="predicted"/>
<dbReference type="EMBL" id="KQ085887">
    <property type="protein sequence ID" value="KLO19304.1"/>
    <property type="molecule type" value="Genomic_DNA"/>
</dbReference>
<evidence type="ECO:0000256" key="1">
    <source>
        <dbReference type="SAM" id="Coils"/>
    </source>
</evidence>
<keyword evidence="1" id="KW-0175">Coiled coil</keyword>
<reference evidence="3 4" key="1">
    <citation type="submission" date="2015-04" db="EMBL/GenBank/DDBJ databases">
        <title>Complete genome sequence of Schizopora paradoxa KUC8140, a cosmopolitan wood degrader in East Asia.</title>
        <authorList>
            <consortium name="DOE Joint Genome Institute"/>
            <person name="Min B."/>
            <person name="Park H."/>
            <person name="Jang Y."/>
            <person name="Kim J.-J."/>
            <person name="Kim K.H."/>
            <person name="Pangilinan J."/>
            <person name="Lipzen A."/>
            <person name="Riley R."/>
            <person name="Grigoriev I.V."/>
            <person name="Spatafora J.W."/>
            <person name="Choi I.-G."/>
        </authorList>
    </citation>
    <scope>NUCLEOTIDE SEQUENCE [LARGE SCALE GENOMIC DNA]</scope>
    <source>
        <strain evidence="3 4">KUC8140</strain>
    </source>
</reference>
<dbReference type="Proteomes" id="UP000053477">
    <property type="component" value="Unassembled WGS sequence"/>
</dbReference>
<dbReference type="AlphaFoldDB" id="A0A0H2S5R0"/>
<feature type="region of interest" description="Disordered" evidence="2">
    <location>
        <begin position="1"/>
        <end position="39"/>
    </location>
</feature>
<name>A0A0H2S5R0_9AGAM</name>
<protein>
    <submittedName>
        <fullName evidence="3">Uncharacterized protein</fullName>
    </submittedName>
</protein>
<gene>
    <name evidence="3" type="ORF">SCHPADRAFT_843534</name>
</gene>
<feature type="coiled-coil region" evidence="1">
    <location>
        <begin position="198"/>
        <end position="254"/>
    </location>
</feature>
<evidence type="ECO:0000256" key="2">
    <source>
        <dbReference type="SAM" id="MobiDB-lite"/>
    </source>
</evidence>
<organism evidence="3 4">
    <name type="scientific">Schizopora paradoxa</name>
    <dbReference type="NCBI Taxonomy" id="27342"/>
    <lineage>
        <taxon>Eukaryota</taxon>
        <taxon>Fungi</taxon>
        <taxon>Dikarya</taxon>
        <taxon>Basidiomycota</taxon>
        <taxon>Agaricomycotina</taxon>
        <taxon>Agaricomycetes</taxon>
        <taxon>Hymenochaetales</taxon>
        <taxon>Schizoporaceae</taxon>
        <taxon>Schizopora</taxon>
    </lineage>
</organism>
<dbReference type="InParanoid" id="A0A0H2S5R0"/>
<feature type="coiled-coil region" evidence="1">
    <location>
        <begin position="286"/>
        <end position="338"/>
    </location>
</feature>
<dbReference type="Gene3D" id="1.20.5.1700">
    <property type="match status" value="1"/>
</dbReference>
<accession>A0A0H2S5R0</accession>
<sequence length="348" mass="39542">MAPPRLIVKGPTLPMTPMSPNSNGAATPTPSRPAQDLKSTSINKHADLILDLIEEQRQLAVAEMHKDVESLRSQLAALHFNASHMSMRYKAQIEDAMRNAQRHQNEATALKIAVDHSRFQETQLREENSALKAQVEKVSRVVGSYMQERVRMDQVGDYTPMSNGELVPKTEEDDSTTAAKGRDQMVQTEALPDYSSSVSAEELRLRELCEQLEREKQTASQEKLREDDAHKEEVVRLHKELEELQRNYEILKERSTSGDSFRENLSNAIRGIKIEEGTKHAHLEKEIGLTLEVDRLKATISDLENENSTVKLELEKVSTGFKEQIRDLETQLEEARTKSRKPRRPPSK</sequence>
<keyword evidence="4" id="KW-1185">Reference proteome</keyword>
<feature type="compositionally biased region" description="Polar residues" evidence="2">
    <location>
        <begin position="18"/>
        <end position="29"/>
    </location>
</feature>